<organism evidence="1 2">
    <name type="scientific">Sphaerodactylus townsendi</name>
    <dbReference type="NCBI Taxonomy" id="933632"/>
    <lineage>
        <taxon>Eukaryota</taxon>
        <taxon>Metazoa</taxon>
        <taxon>Chordata</taxon>
        <taxon>Craniata</taxon>
        <taxon>Vertebrata</taxon>
        <taxon>Euteleostomi</taxon>
        <taxon>Lepidosauria</taxon>
        <taxon>Squamata</taxon>
        <taxon>Bifurcata</taxon>
        <taxon>Gekkota</taxon>
        <taxon>Sphaerodactylidae</taxon>
        <taxon>Sphaerodactylus</taxon>
    </lineage>
</organism>
<protein>
    <submittedName>
        <fullName evidence="1">Activating signal cointegrator 1 complex subunit</fullName>
    </submittedName>
</protein>
<keyword evidence="2" id="KW-1185">Reference proteome</keyword>
<reference evidence="1" key="1">
    <citation type="submission" date="2021-08" db="EMBL/GenBank/DDBJ databases">
        <title>The first chromosome-level gecko genome reveals the dynamic sex chromosomes of Neotropical dwarf geckos (Sphaerodactylidae: Sphaerodactylus).</title>
        <authorList>
            <person name="Pinto B.J."/>
            <person name="Keating S.E."/>
            <person name="Gamble T."/>
        </authorList>
    </citation>
    <scope>NUCLEOTIDE SEQUENCE</scope>
    <source>
        <strain evidence="1">TG3544</strain>
    </source>
</reference>
<dbReference type="EMBL" id="CM037614">
    <property type="protein sequence ID" value="KAH8017427.1"/>
    <property type="molecule type" value="Genomic_DNA"/>
</dbReference>
<comment type="caution">
    <text evidence="1">The sequence shown here is derived from an EMBL/GenBank/DDBJ whole genome shotgun (WGS) entry which is preliminary data.</text>
</comment>
<evidence type="ECO:0000313" key="2">
    <source>
        <dbReference type="Proteomes" id="UP000827872"/>
    </source>
</evidence>
<evidence type="ECO:0000313" key="1">
    <source>
        <dbReference type="EMBL" id="KAH8017427.1"/>
    </source>
</evidence>
<accession>A0ACB8GD86</accession>
<gene>
    <name evidence="1" type="primary">ASCC3_6</name>
    <name evidence="1" type="ORF">K3G42_029487</name>
</gene>
<sequence>MSKAVYIAPLKALVRERIEDWKIRIEEKLGKKVVELTGDVTPDMRSIAQADLIVTTPEKWDGVSRSWQNRSYVQKVSILIIDEIHLLGDERGPVLEVIVSRTNFISSHTEKPVRVVGLSTALANARDLADWLNINQLGLFNFRPSVRPVPLEVHIQGFPGQHYCPRMASMNKPAFQAIRSHSPAKPVLIFVSSRRQTRLSALELIAFLATEDDPKQWLNMDEREVLIATSTLAWGVNFPAHLVIVKGTEYYDGKTRRYVDYPITDVLQMMGRAGRPQFDDQGKAVILVHDIKKDFYKKFLYEPFPVESSLLEVLSDHLNAEIAAGTISSKQDAMDYITWTYFFRRLLMNPSYYNLDDISHDNVNKFLSNLVEKSLIDLEYSYCIKIGEDDHSIEPLTLGRIASYYYLKHPTVRMFKDRLKPECSIEELLSILTN</sequence>
<dbReference type="Proteomes" id="UP000827872">
    <property type="component" value="Linkage Group LG01"/>
</dbReference>
<name>A0ACB8GD86_9SAUR</name>
<proteinExistence type="predicted"/>